<dbReference type="Pfam" id="PF03124">
    <property type="entry name" value="EXS"/>
    <property type="match status" value="1"/>
</dbReference>
<dbReference type="PROSITE" id="PS51380">
    <property type="entry name" value="EXS"/>
    <property type="match status" value="1"/>
</dbReference>
<protein>
    <submittedName>
        <fullName evidence="14">Uncharacterized protein</fullName>
    </submittedName>
</protein>
<feature type="transmembrane region" description="Helical" evidence="11">
    <location>
        <begin position="113"/>
        <end position="135"/>
    </location>
</feature>
<dbReference type="GO" id="GO:0005886">
    <property type="term" value="C:plasma membrane"/>
    <property type="evidence" value="ECO:0007669"/>
    <property type="project" value="UniProtKB-SubCell"/>
</dbReference>
<keyword evidence="3" id="KW-0813">Transport</keyword>
<gene>
    <name evidence="14" type="ORF">TAV2_LOCUS17897</name>
</gene>
<dbReference type="EMBL" id="OU466861">
    <property type="protein sequence ID" value="CAH2066368.1"/>
    <property type="molecule type" value="Genomic_DNA"/>
</dbReference>
<feature type="transmembrane region" description="Helical" evidence="11">
    <location>
        <begin position="1024"/>
        <end position="1044"/>
    </location>
</feature>
<feature type="transmembrane region" description="Helical" evidence="11">
    <location>
        <begin position="751"/>
        <end position="769"/>
    </location>
</feature>
<dbReference type="AlphaFoldDB" id="A0AAU9SHZ3"/>
<evidence type="ECO:0000256" key="8">
    <source>
        <dbReference type="ARBA" id="ARBA00023136"/>
    </source>
</evidence>
<dbReference type="InterPro" id="IPR034092">
    <property type="entry name" value="PHO1_SPX"/>
</dbReference>
<dbReference type="InterPro" id="IPR004331">
    <property type="entry name" value="SPX_dom"/>
</dbReference>
<evidence type="ECO:0000256" key="9">
    <source>
        <dbReference type="ARBA" id="ARBA00043939"/>
    </source>
</evidence>
<feature type="transmembrane region" description="Helical" evidence="11">
    <location>
        <begin position="174"/>
        <end position="204"/>
    </location>
</feature>
<keyword evidence="8 11" id="KW-0472">Membrane</keyword>
<dbReference type="PANTHER" id="PTHR10783">
    <property type="entry name" value="XENOTROPIC AND POLYTROPIC RETROVIRUS RECEPTOR 1-RELATED"/>
    <property type="match status" value="1"/>
</dbReference>
<dbReference type="PANTHER" id="PTHR10783:SF104">
    <property type="entry name" value="PHOSPHATE TRANSPORTER PHO1 HOMOLOG 10"/>
    <property type="match status" value="1"/>
</dbReference>
<dbReference type="InterPro" id="IPR004342">
    <property type="entry name" value="EXS_C"/>
</dbReference>
<evidence type="ECO:0000256" key="7">
    <source>
        <dbReference type="ARBA" id="ARBA00022989"/>
    </source>
</evidence>
<feature type="transmembrane region" description="Helical" evidence="11">
    <location>
        <begin position="829"/>
        <end position="849"/>
    </location>
</feature>
<feature type="domain" description="SPX" evidence="13">
    <location>
        <begin position="321"/>
        <end position="647"/>
    </location>
</feature>
<keyword evidence="15" id="KW-1185">Reference proteome</keyword>
<dbReference type="Pfam" id="PF03105">
    <property type="entry name" value="SPX"/>
    <property type="match status" value="1"/>
</dbReference>
<comment type="function">
    <text evidence="9">May transport inorganic phosphate (Pi).</text>
</comment>
<evidence type="ECO:0000256" key="6">
    <source>
        <dbReference type="ARBA" id="ARBA00022692"/>
    </source>
</evidence>
<feature type="transmembrane region" description="Helical" evidence="11">
    <location>
        <begin position="977"/>
        <end position="1003"/>
    </location>
</feature>
<feature type="transmembrane region" description="Helical" evidence="11">
    <location>
        <begin position="700"/>
        <end position="720"/>
    </location>
</feature>
<evidence type="ECO:0000256" key="3">
    <source>
        <dbReference type="ARBA" id="ARBA00022448"/>
    </source>
</evidence>
<keyword evidence="4" id="KW-1003">Cell membrane</keyword>
<dbReference type="PROSITE" id="PS51382">
    <property type="entry name" value="SPX"/>
    <property type="match status" value="1"/>
</dbReference>
<name>A0AAU9SHZ3_THLAR</name>
<evidence type="ECO:0000313" key="14">
    <source>
        <dbReference type="EMBL" id="CAH2066368.1"/>
    </source>
</evidence>
<evidence type="ECO:0000256" key="5">
    <source>
        <dbReference type="ARBA" id="ARBA00022592"/>
    </source>
</evidence>
<dbReference type="GO" id="GO:0000822">
    <property type="term" value="F:inositol hexakisphosphate binding"/>
    <property type="evidence" value="ECO:0007669"/>
    <property type="project" value="TreeGrafter"/>
</dbReference>
<dbReference type="GO" id="GO:0005802">
    <property type="term" value="C:trans-Golgi network"/>
    <property type="evidence" value="ECO:0007669"/>
    <property type="project" value="TreeGrafter"/>
</dbReference>
<feature type="transmembrane region" description="Helical" evidence="11">
    <location>
        <begin position="793"/>
        <end position="814"/>
    </location>
</feature>
<feature type="transmembrane region" description="Helical" evidence="11">
    <location>
        <begin position="50"/>
        <end position="70"/>
    </location>
</feature>
<dbReference type="Proteomes" id="UP000836841">
    <property type="component" value="Chromosome 5"/>
</dbReference>
<feature type="transmembrane region" description="Helical" evidence="11">
    <location>
        <begin position="916"/>
        <end position="932"/>
    </location>
</feature>
<evidence type="ECO:0000256" key="2">
    <source>
        <dbReference type="ARBA" id="ARBA00009665"/>
    </source>
</evidence>
<accession>A0AAU9SHZ3</accession>
<evidence type="ECO:0000256" key="4">
    <source>
        <dbReference type="ARBA" id="ARBA00022475"/>
    </source>
</evidence>
<feature type="region of interest" description="Disordered" evidence="10">
    <location>
        <begin position="494"/>
        <end position="515"/>
    </location>
</feature>
<dbReference type="GO" id="GO:0006817">
    <property type="term" value="P:phosphate ion transport"/>
    <property type="evidence" value="ECO:0007669"/>
    <property type="project" value="UniProtKB-KW"/>
</dbReference>
<feature type="transmembrane region" description="Helical" evidence="11">
    <location>
        <begin position="265"/>
        <end position="287"/>
    </location>
</feature>
<sequence>MDAGVSGTDQESNFQKFEMESSSSSPDHQFHSMNALEILRETVRILRYNLGAFVLIAALLICPVSAILLPNLLVDQSVVHSLTVRLLLAAKSSGLPLLPFVRNSCQKFSETAVSSATCFPLFITLSLLSRAAVVYSVDCTYSRRNVVISKFLVIMQRLWKPHSSFLDFSPDFNAYGAILVGLVFSVVFANVIIICNTTILISILEDVSGPSALVRANDLIKGQTQVGLLIFLGSTIGLTFVEGLFEHRVKILSYGDGSSRIWEGPLLVVMYSFVVLIDTMMSAVFYFSCRSYSMEAVEALEASGGETRPILEVVSQDSKKMKFGKIFKKQMVPEWVEAYMDYNGMKRVLKEIRSYKHSKMNRAASKASQQAAEALHRSFSGLSFHPRNSEHEGDIEDQVIKVDTVHQDDDDSRTLYKTKFLKNAEEGGEFEETFFRKLDENLNKANRFYRDKVDEVLEEAALLDKQMDALIALRVKVQKPNAKNMNLEKHPSDKVVVDTSDSSMRVPGSANTDMVHGIDRTSIPEEEASHIVADIVPVSHTDGNEEEAGTGDKQDLREILERVKMNDALESPISTLKGVFGDSRSDEPISKKGLKRAEEQLRLVFSEFYQKLRRLKEYSFMNLLAFSKIMKKYEKIASRNASRNYMKIVDNSLIGSSDEVNRLLERVEVTFVKHFSSGNRREGMKCLRPKVKRERHRDTFFSGFFSGCSIALVIAVVSKIENRKIMEKDYGTEYMANIIPLYRQLSNSIHLFGYIILHMLMYSANIYFWRRYRVNYTFIFGFKQGTELGYREVFLVSTGLAVLAFLCFLLNLQLDMDWRIKDHKTLPEVIPLCLVTIVLFILFCPFNIIYRSSRFFFIRALLHCICAPLYEVTLPDFFLADHLTSQVQAIRSFELFICYYGLGEYLQRQNKCHSHGVYNAFYFVVAVIPYWLRFLQCIRRLCEEKDSIHGYNALKYMLTIIAVIIRTAFELKKGRNWMILALVSSGVATGMNTFWDIVIDWGLLRRHSKHPYLRDKLLVPHKSVYFAAMVVNVILRVAWMQLVLEFNLKSLHKIAVSTIISCLEIVRRGMWSFFRLENEHLNNVGKYRAFKSVPHPFHYYDDDDKDD</sequence>
<evidence type="ECO:0000259" key="12">
    <source>
        <dbReference type="PROSITE" id="PS51380"/>
    </source>
</evidence>
<evidence type="ECO:0000256" key="10">
    <source>
        <dbReference type="SAM" id="MobiDB-lite"/>
    </source>
</evidence>
<feature type="domain" description="EXS" evidence="12">
    <location>
        <begin position="913"/>
        <end position="1107"/>
    </location>
</feature>
<evidence type="ECO:0000256" key="11">
    <source>
        <dbReference type="SAM" id="Phobius"/>
    </source>
</evidence>
<reference evidence="14 15" key="1">
    <citation type="submission" date="2022-03" db="EMBL/GenBank/DDBJ databases">
        <authorList>
            <person name="Nunn A."/>
            <person name="Chopra R."/>
            <person name="Nunn A."/>
            <person name="Contreras Garrido A."/>
        </authorList>
    </citation>
    <scope>NUCLEOTIDE SEQUENCE [LARGE SCALE GENOMIC DNA]</scope>
</reference>
<comment type="subcellular location">
    <subcellularLocation>
        <location evidence="1">Cell membrane</location>
        <topology evidence="1">Multi-pass membrane protein</topology>
    </subcellularLocation>
</comment>
<organism evidence="14 15">
    <name type="scientific">Thlaspi arvense</name>
    <name type="common">Field penny-cress</name>
    <dbReference type="NCBI Taxonomy" id="13288"/>
    <lineage>
        <taxon>Eukaryota</taxon>
        <taxon>Viridiplantae</taxon>
        <taxon>Streptophyta</taxon>
        <taxon>Embryophyta</taxon>
        <taxon>Tracheophyta</taxon>
        <taxon>Spermatophyta</taxon>
        <taxon>Magnoliopsida</taxon>
        <taxon>eudicotyledons</taxon>
        <taxon>Gunneridae</taxon>
        <taxon>Pentapetalae</taxon>
        <taxon>rosids</taxon>
        <taxon>malvids</taxon>
        <taxon>Brassicales</taxon>
        <taxon>Brassicaceae</taxon>
        <taxon>Thlaspideae</taxon>
        <taxon>Thlaspi</taxon>
    </lineage>
</organism>
<proteinExistence type="inferred from homology"/>
<feature type="transmembrane region" description="Helical" evidence="11">
    <location>
        <begin position="953"/>
        <end position="971"/>
    </location>
</feature>
<evidence type="ECO:0000259" key="13">
    <source>
        <dbReference type="PROSITE" id="PS51382"/>
    </source>
</evidence>
<comment type="similarity">
    <text evidence="2">Belongs to the SYG1 (TC 2.A.94) family.</text>
</comment>
<dbReference type="GO" id="GO:0016036">
    <property type="term" value="P:cellular response to phosphate starvation"/>
    <property type="evidence" value="ECO:0007669"/>
    <property type="project" value="TreeGrafter"/>
</dbReference>
<evidence type="ECO:0000313" key="15">
    <source>
        <dbReference type="Proteomes" id="UP000836841"/>
    </source>
</evidence>
<keyword evidence="7 11" id="KW-1133">Transmembrane helix</keyword>
<dbReference type="CDD" id="cd14476">
    <property type="entry name" value="SPX_PHO1_like"/>
    <property type="match status" value="1"/>
</dbReference>
<evidence type="ECO:0000256" key="1">
    <source>
        <dbReference type="ARBA" id="ARBA00004651"/>
    </source>
</evidence>
<feature type="transmembrane region" description="Helical" evidence="11">
    <location>
        <begin position="225"/>
        <end position="245"/>
    </location>
</feature>
<keyword evidence="5" id="KW-0592">Phosphate transport</keyword>
<keyword evidence="6 11" id="KW-0812">Transmembrane</keyword>